<dbReference type="SUPFAM" id="SSF49899">
    <property type="entry name" value="Concanavalin A-like lectins/glucanases"/>
    <property type="match status" value="1"/>
</dbReference>
<proteinExistence type="inferred from homology"/>
<dbReference type="EMBL" id="BAAAQK010000024">
    <property type="protein sequence ID" value="GAA1869441.1"/>
    <property type="molecule type" value="Genomic_DNA"/>
</dbReference>
<gene>
    <name evidence="4" type="ORF">GCM10009836_57520</name>
</gene>
<keyword evidence="5" id="KW-1185">Reference proteome</keyword>
<dbReference type="Pfam" id="PF00722">
    <property type="entry name" value="Glyco_hydro_16"/>
    <property type="match status" value="1"/>
</dbReference>
<dbReference type="CDD" id="cd00413">
    <property type="entry name" value="Glyco_hydrolase_16"/>
    <property type="match status" value="1"/>
</dbReference>
<organism evidence="4 5">
    <name type="scientific">Pseudonocardia ailaonensis</name>
    <dbReference type="NCBI Taxonomy" id="367279"/>
    <lineage>
        <taxon>Bacteria</taxon>
        <taxon>Bacillati</taxon>
        <taxon>Actinomycetota</taxon>
        <taxon>Actinomycetes</taxon>
        <taxon>Pseudonocardiales</taxon>
        <taxon>Pseudonocardiaceae</taxon>
        <taxon>Pseudonocardia</taxon>
    </lineage>
</organism>
<evidence type="ECO:0000256" key="2">
    <source>
        <dbReference type="SAM" id="MobiDB-lite"/>
    </source>
</evidence>
<dbReference type="InterPro" id="IPR050546">
    <property type="entry name" value="Glycosyl_Hydrlase_16"/>
</dbReference>
<sequence>MTIPPDFPAAVVRVIAGAIALAIGLGSPAPPPPVEVPVVHTAAERDHSGGERVRRIPAPERRVGGGTTARSGTVDRMQDTNGTGTRGEAGTGGTAERSSGGPDRRGTGGDTTGSRGGSSGSSGSSGTAGSGSGNSGTGGTRSGNAGSPGSSTSAGRSTTGAGSGEGVTAAATHGWGTPERSDDFTGGLGSWGIYDGDGHGGNGRRTPDAVSTSGGVLTLTGDSAGNTAGMAWNPGRKYGRWEARVRAPASDPSYHALLLLWPDAENWPVGGEVDFMEMMDDSRRTTNMFLHYGADNSQLSGDVDIDGTQWHNWAVEWTPTGITAFVDGEEWFHTSDTSVLPPGPMHLCIQLDWFPSGGGVRESRMEVDWVRQYDV</sequence>
<dbReference type="Gene3D" id="2.60.120.200">
    <property type="match status" value="1"/>
</dbReference>
<protein>
    <recommendedName>
        <fullName evidence="3">GH16 domain-containing protein</fullName>
    </recommendedName>
</protein>
<feature type="compositionally biased region" description="Gly residues" evidence="2">
    <location>
        <begin position="126"/>
        <end position="141"/>
    </location>
</feature>
<accession>A0ABN2NII4</accession>
<dbReference type="PROSITE" id="PS51762">
    <property type="entry name" value="GH16_2"/>
    <property type="match status" value="1"/>
</dbReference>
<feature type="domain" description="GH16" evidence="3">
    <location>
        <begin position="172"/>
        <end position="375"/>
    </location>
</feature>
<dbReference type="PANTHER" id="PTHR10963">
    <property type="entry name" value="GLYCOSYL HYDROLASE-RELATED"/>
    <property type="match status" value="1"/>
</dbReference>
<comment type="caution">
    <text evidence="4">The sequence shown here is derived from an EMBL/GenBank/DDBJ whole genome shotgun (WGS) entry which is preliminary data.</text>
</comment>
<feature type="compositionally biased region" description="Gly residues" evidence="2">
    <location>
        <begin position="108"/>
        <end position="120"/>
    </location>
</feature>
<evidence type="ECO:0000313" key="5">
    <source>
        <dbReference type="Proteomes" id="UP001500449"/>
    </source>
</evidence>
<dbReference type="InterPro" id="IPR013320">
    <property type="entry name" value="ConA-like_dom_sf"/>
</dbReference>
<evidence type="ECO:0000259" key="3">
    <source>
        <dbReference type="PROSITE" id="PS51762"/>
    </source>
</evidence>
<comment type="similarity">
    <text evidence="1">Belongs to the glycosyl hydrolase 16 family.</text>
</comment>
<dbReference type="InterPro" id="IPR000757">
    <property type="entry name" value="Beta-glucanase-like"/>
</dbReference>
<dbReference type="PANTHER" id="PTHR10963:SF55">
    <property type="entry name" value="GLYCOSIDE HYDROLASE FAMILY 16 PROTEIN"/>
    <property type="match status" value="1"/>
</dbReference>
<feature type="region of interest" description="Disordered" evidence="2">
    <location>
        <begin position="42"/>
        <end position="189"/>
    </location>
</feature>
<name>A0ABN2NII4_9PSEU</name>
<evidence type="ECO:0000313" key="4">
    <source>
        <dbReference type="EMBL" id="GAA1869441.1"/>
    </source>
</evidence>
<reference evidence="4 5" key="1">
    <citation type="journal article" date="2019" name="Int. J. Syst. Evol. Microbiol.">
        <title>The Global Catalogue of Microorganisms (GCM) 10K type strain sequencing project: providing services to taxonomists for standard genome sequencing and annotation.</title>
        <authorList>
            <consortium name="The Broad Institute Genomics Platform"/>
            <consortium name="The Broad Institute Genome Sequencing Center for Infectious Disease"/>
            <person name="Wu L."/>
            <person name="Ma J."/>
        </authorList>
    </citation>
    <scope>NUCLEOTIDE SEQUENCE [LARGE SCALE GENOMIC DNA]</scope>
    <source>
        <strain evidence="4 5">JCM 16009</strain>
    </source>
</reference>
<dbReference type="Proteomes" id="UP001500449">
    <property type="component" value="Unassembled WGS sequence"/>
</dbReference>
<evidence type="ECO:0000256" key="1">
    <source>
        <dbReference type="ARBA" id="ARBA00006865"/>
    </source>
</evidence>
<feature type="compositionally biased region" description="Basic and acidic residues" evidence="2">
    <location>
        <begin position="42"/>
        <end position="63"/>
    </location>
</feature>
<feature type="compositionally biased region" description="Low complexity" evidence="2">
    <location>
        <begin position="142"/>
        <end position="160"/>
    </location>
</feature>
<dbReference type="RefSeq" id="WP_344423957.1">
    <property type="nucleotide sequence ID" value="NZ_BAAAQK010000024.1"/>
</dbReference>
<feature type="compositionally biased region" description="Gly residues" evidence="2">
    <location>
        <begin position="84"/>
        <end position="93"/>
    </location>
</feature>